<dbReference type="GO" id="GO:0009279">
    <property type="term" value="C:cell outer membrane"/>
    <property type="evidence" value="ECO:0007669"/>
    <property type="project" value="UniProtKB-SubCell"/>
</dbReference>
<evidence type="ECO:0000313" key="10">
    <source>
        <dbReference type="Proteomes" id="UP000264702"/>
    </source>
</evidence>
<evidence type="ECO:0000256" key="1">
    <source>
        <dbReference type="ARBA" id="ARBA00004571"/>
    </source>
</evidence>
<evidence type="ECO:0000256" key="3">
    <source>
        <dbReference type="ARBA" id="ARBA00022452"/>
    </source>
</evidence>
<keyword evidence="2" id="KW-0813">Transport</keyword>
<proteinExistence type="predicted"/>
<dbReference type="Gene3D" id="2.40.170.20">
    <property type="entry name" value="TonB-dependent receptor, beta-barrel domain"/>
    <property type="match status" value="1"/>
</dbReference>
<comment type="caution">
    <text evidence="9">The sequence shown here is derived from an EMBL/GenBank/DDBJ whole genome shotgun (WGS) entry which is preliminary data.</text>
</comment>
<evidence type="ECO:0000256" key="5">
    <source>
        <dbReference type="ARBA" id="ARBA00022729"/>
    </source>
</evidence>
<dbReference type="InterPro" id="IPR057601">
    <property type="entry name" value="Oar-like_b-barrel"/>
</dbReference>
<keyword evidence="9" id="KW-0675">Receptor</keyword>
<dbReference type="GO" id="GO:0044718">
    <property type="term" value="P:siderophore transmembrane transport"/>
    <property type="evidence" value="ECO:0007669"/>
    <property type="project" value="TreeGrafter"/>
</dbReference>
<evidence type="ECO:0000259" key="8">
    <source>
        <dbReference type="Pfam" id="PF25183"/>
    </source>
</evidence>
<name>A0A372IJS6_9BACT</name>
<comment type="subcellular location">
    <subcellularLocation>
        <location evidence="1">Cell outer membrane</location>
        <topology evidence="1">Multi-pass membrane protein</topology>
    </subcellularLocation>
</comment>
<gene>
    <name evidence="9" type="ORF">D0Y96_19545</name>
</gene>
<evidence type="ECO:0000313" key="9">
    <source>
        <dbReference type="EMBL" id="RFU14999.1"/>
    </source>
</evidence>
<dbReference type="SUPFAM" id="SSF49464">
    <property type="entry name" value="Carboxypeptidase regulatory domain-like"/>
    <property type="match status" value="1"/>
</dbReference>
<organism evidence="9 10">
    <name type="scientific">Paracidobacterium acidisoli</name>
    <dbReference type="NCBI Taxonomy" id="2303751"/>
    <lineage>
        <taxon>Bacteria</taxon>
        <taxon>Pseudomonadati</taxon>
        <taxon>Acidobacteriota</taxon>
        <taxon>Terriglobia</taxon>
        <taxon>Terriglobales</taxon>
        <taxon>Acidobacteriaceae</taxon>
        <taxon>Paracidobacterium</taxon>
    </lineage>
</organism>
<dbReference type="InterPro" id="IPR039426">
    <property type="entry name" value="TonB-dep_rcpt-like"/>
</dbReference>
<keyword evidence="3" id="KW-1134">Transmembrane beta strand</keyword>
<dbReference type="SUPFAM" id="SSF56935">
    <property type="entry name" value="Porins"/>
    <property type="match status" value="1"/>
</dbReference>
<protein>
    <submittedName>
        <fullName evidence="9">TonB-dependent receptor</fullName>
    </submittedName>
</protein>
<reference evidence="9 10" key="1">
    <citation type="submission" date="2018-08" db="EMBL/GenBank/DDBJ databases">
        <title>Acidipila sp. 4G-K13, an acidobacterium isolated from forest soil.</title>
        <authorList>
            <person name="Gao Z.-H."/>
            <person name="Qiu L.-H."/>
        </authorList>
    </citation>
    <scope>NUCLEOTIDE SEQUENCE [LARGE SCALE GENOMIC DNA]</scope>
    <source>
        <strain evidence="9 10">4G-K13</strain>
    </source>
</reference>
<dbReference type="PANTHER" id="PTHR30069:SF29">
    <property type="entry name" value="HEMOGLOBIN AND HEMOGLOBIN-HAPTOGLOBIN-BINDING PROTEIN 1-RELATED"/>
    <property type="match status" value="1"/>
</dbReference>
<dbReference type="EMBL" id="QVQT01000008">
    <property type="protein sequence ID" value="RFU14999.1"/>
    <property type="molecule type" value="Genomic_DNA"/>
</dbReference>
<dbReference type="RefSeq" id="WP_117303413.1">
    <property type="nucleotide sequence ID" value="NZ_QVQT02000008.1"/>
</dbReference>
<evidence type="ECO:0000256" key="2">
    <source>
        <dbReference type="ARBA" id="ARBA00022448"/>
    </source>
</evidence>
<keyword evidence="4" id="KW-0812">Transmembrane</keyword>
<dbReference type="Gene3D" id="2.60.40.1120">
    <property type="entry name" value="Carboxypeptidase-like, regulatory domain"/>
    <property type="match status" value="1"/>
</dbReference>
<sequence>MGKPIPRRHKSLLVIRQEIDDAEQMIRLLRLRQALFLCCLVLIAAEFAAAQTPDTASLQGVVTGPDGVSIADVTVVIEDSNQHEERVVRTSAQGAFAAEGLPAGEPLELRAASAGFAPAVLRQIVLVAGVTAHVQLHMQIGSVQTEVRVTGAVDAVRADEPQIGDTLTTEQMRSMPLLNRRLTWLPLLNAVNRPAINQGDIFMNQDLFTANGTGRRQTWFEVDGASGNDAWGRQTIFTSVPIDAVSEMTILDNAFAADYGFGEGAVVNIVTRRSGDHYHGDLLGLWRPSEPEAALSGFSTTNASSGNDITRDTLAQGAGSVSGPLARNGYTSLLASAEYSWQNRASPVTSPLDMGNFIGHYRDWLGFLRADHRFSERHRGFLHLGADSFFDTNPNGTVGGSTLPSVDRIFRRRTWTAELGDTVVLNDSLSNEARMQFQLASPITQFSPVVSGTQFVVPISSGGTFTSGTSQSALLLNRQLEAVDTLTRTWSRNELRSGFDVIHARNGGNSKEFGGPIYDGKLTYFTCTGTASYCESSTYLGNIANVQNYTQSYGNADYVVDDTLAAVFVQDDAHVTHDFTLNLGLRYELQSFTDSRAGFAPRAGFAWNVAGRGMTTVRGGFGLYYSQVVDNSEANYALTGPTGVFNYTAAPGQAGFPSSVADVPLPAFPAGATAPLRSLYLRPGQAKYYDQFFPTSTLNGYPDALRNPYNEQWTLSAEQQLARAWVLSADYVGAHTLKIVRPLDVDAPSSFVRNAPGRVRSAQAANCTRPYWIAWYAQSGTACDPVKNAGATPPYSLIQSDVNDGVAYYDALDVNVSHHAANGSALLASYTWSHALDTVDPDVPGQNPNDPRMTGRAELGNAIFDQRHRFVLSGVYAAPFGVTTGGIATLASGLPYNVVTGVTNSGDTGATTDRPVMHGSVIGRNTGLGTAVYSVDPFVGKRIALGTERVHANLRAEAFNVLNHRNVVGFSGTWGNGAAAGLGFGAPLAGVTNQLLARELQFSAQIEF</sequence>
<dbReference type="Pfam" id="PF13620">
    <property type="entry name" value="CarboxypepD_reg"/>
    <property type="match status" value="1"/>
</dbReference>
<evidence type="ECO:0000256" key="7">
    <source>
        <dbReference type="ARBA" id="ARBA00023237"/>
    </source>
</evidence>
<dbReference type="Pfam" id="PF25183">
    <property type="entry name" value="OMP_b-brl_4"/>
    <property type="match status" value="2"/>
</dbReference>
<dbReference type="AlphaFoldDB" id="A0A372IJS6"/>
<dbReference type="PANTHER" id="PTHR30069">
    <property type="entry name" value="TONB-DEPENDENT OUTER MEMBRANE RECEPTOR"/>
    <property type="match status" value="1"/>
</dbReference>
<evidence type="ECO:0000256" key="4">
    <source>
        <dbReference type="ARBA" id="ARBA00022692"/>
    </source>
</evidence>
<accession>A0A372IJS6</accession>
<dbReference type="Proteomes" id="UP000264702">
    <property type="component" value="Unassembled WGS sequence"/>
</dbReference>
<keyword evidence="10" id="KW-1185">Reference proteome</keyword>
<feature type="domain" description="TonB-dependent transporter Oar-like beta-barrel" evidence="8">
    <location>
        <begin position="362"/>
        <end position="593"/>
    </location>
</feature>
<dbReference type="InterPro" id="IPR008969">
    <property type="entry name" value="CarboxyPept-like_regulatory"/>
</dbReference>
<dbReference type="GO" id="GO:0015344">
    <property type="term" value="F:siderophore uptake transmembrane transporter activity"/>
    <property type="evidence" value="ECO:0007669"/>
    <property type="project" value="TreeGrafter"/>
</dbReference>
<dbReference type="OrthoDB" id="99838at2"/>
<keyword evidence="5" id="KW-0732">Signal</keyword>
<keyword evidence="7" id="KW-0998">Cell outer membrane</keyword>
<feature type="domain" description="TonB-dependent transporter Oar-like beta-barrel" evidence="8">
    <location>
        <begin position="595"/>
        <end position="916"/>
    </location>
</feature>
<evidence type="ECO:0000256" key="6">
    <source>
        <dbReference type="ARBA" id="ARBA00023136"/>
    </source>
</evidence>
<keyword evidence="6" id="KW-0472">Membrane</keyword>
<dbReference type="InterPro" id="IPR036942">
    <property type="entry name" value="Beta-barrel_TonB_sf"/>
</dbReference>